<evidence type="ECO:0000313" key="18">
    <source>
        <dbReference type="Proteomes" id="UP000410492"/>
    </source>
</evidence>
<evidence type="ECO:0000256" key="12">
    <source>
        <dbReference type="PROSITE-ProRule" id="PRU00461"/>
    </source>
</evidence>
<dbReference type="PROSITE" id="PS50068">
    <property type="entry name" value="LDLRA_2"/>
    <property type="match status" value="3"/>
</dbReference>
<dbReference type="InterPro" id="IPR000033">
    <property type="entry name" value="LDLR_classB_rpt"/>
</dbReference>
<dbReference type="OrthoDB" id="72419at2759"/>
<gene>
    <name evidence="17" type="ORF">CALMAC_LOCUS6392</name>
</gene>
<feature type="domain" description="EGF-like" evidence="16">
    <location>
        <begin position="297"/>
        <end position="335"/>
    </location>
</feature>
<feature type="repeat" description="LDL-receptor class B" evidence="12">
    <location>
        <begin position="514"/>
        <end position="556"/>
    </location>
</feature>
<evidence type="ECO:0000256" key="5">
    <source>
        <dbReference type="ARBA" id="ARBA00022729"/>
    </source>
</evidence>
<feature type="disulfide bond" evidence="11">
    <location>
        <begin position="1305"/>
        <end position="1317"/>
    </location>
</feature>
<comment type="subcellular location">
    <subcellularLocation>
        <location evidence="1">Cell membrane</location>
        <topology evidence="1">Single-pass type I membrane protein</topology>
    </subcellularLocation>
</comment>
<evidence type="ECO:0000256" key="10">
    <source>
        <dbReference type="ARBA" id="ARBA00023180"/>
    </source>
</evidence>
<evidence type="ECO:0000256" key="7">
    <source>
        <dbReference type="ARBA" id="ARBA00023136"/>
    </source>
</evidence>
<dbReference type="InterPro" id="IPR000742">
    <property type="entry name" value="EGF"/>
</dbReference>
<dbReference type="InterPro" id="IPR009030">
    <property type="entry name" value="Growth_fac_rcpt_cys_sf"/>
</dbReference>
<dbReference type="Gene3D" id="4.10.400.10">
    <property type="entry name" value="Low-density Lipoprotein Receptor"/>
    <property type="match status" value="3"/>
</dbReference>
<evidence type="ECO:0000313" key="17">
    <source>
        <dbReference type="EMBL" id="VEN43166.1"/>
    </source>
</evidence>
<feature type="compositionally biased region" description="Low complexity" evidence="13">
    <location>
        <begin position="1500"/>
        <end position="1513"/>
    </location>
</feature>
<feature type="region of interest" description="Disordered" evidence="13">
    <location>
        <begin position="1551"/>
        <end position="1613"/>
    </location>
</feature>
<evidence type="ECO:0000259" key="16">
    <source>
        <dbReference type="SMART" id="SM00181"/>
    </source>
</evidence>
<dbReference type="Pfam" id="PF00058">
    <property type="entry name" value="Ldl_recept_b"/>
    <property type="match status" value="8"/>
</dbReference>
<proteinExistence type="predicted"/>
<organism evidence="17 18">
    <name type="scientific">Callosobruchus maculatus</name>
    <name type="common">Southern cowpea weevil</name>
    <name type="synonym">Pulse bruchid</name>
    <dbReference type="NCBI Taxonomy" id="64391"/>
    <lineage>
        <taxon>Eukaryota</taxon>
        <taxon>Metazoa</taxon>
        <taxon>Ecdysozoa</taxon>
        <taxon>Arthropoda</taxon>
        <taxon>Hexapoda</taxon>
        <taxon>Insecta</taxon>
        <taxon>Pterygota</taxon>
        <taxon>Neoptera</taxon>
        <taxon>Endopterygota</taxon>
        <taxon>Coleoptera</taxon>
        <taxon>Polyphaga</taxon>
        <taxon>Cucujiformia</taxon>
        <taxon>Chrysomeloidea</taxon>
        <taxon>Chrysomelidae</taxon>
        <taxon>Bruchinae</taxon>
        <taxon>Bruchini</taxon>
        <taxon>Callosobruchus</taxon>
    </lineage>
</organism>
<evidence type="ECO:0000256" key="13">
    <source>
        <dbReference type="SAM" id="MobiDB-lite"/>
    </source>
</evidence>
<dbReference type="InterPro" id="IPR050778">
    <property type="entry name" value="Cueball_EGF_LRP_Nidogen"/>
</dbReference>
<evidence type="ECO:0000256" key="1">
    <source>
        <dbReference type="ARBA" id="ARBA00004251"/>
    </source>
</evidence>
<dbReference type="PRINTS" id="PR00261">
    <property type="entry name" value="LDLRECEPTOR"/>
</dbReference>
<feature type="signal peptide" evidence="15">
    <location>
        <begin position="1"/>
        <end position="25"/>
    </location>
</feature>
<dbReference type="SMART" id="SM00135">
    <property type="entry name" value="LY"/>
    <property type="match status" value="20"/>
</dbReference>
<evidence type="ECO:0000256" key="8">
    <source>
        <dbReference type="ARBA" id="ARBA00023157"/>
    </source>
</evidence>
<feature type="domain" description="EGF-like" evidence="16">
    <location>
        <begin position="1219"/>
        <end position="1257"/>
    </location>
</feature>
<evidence type="ECO:0000256" key="6">
    <source>
        <dbReference type="ARBA" id="ARBA00022737"/>
    </source>
</evidence>
<dbReference type="GO" id="GO:0005886">
    <property type="term" value="C:plasma membrane"/>
    <property type="evidence" value="ECO:0007669"/>
    <property type="project" value="UniProtKB-SubCell"/>
</dbReference>
<keyword evidence="3" id="KW-0245">EGF-like domain</keyword>
<feature type="disulfide bond" evidence="11">
    <location>
        <begin position="1359"/>
        <end position="1374"/>
    </location>
</feature>
<sequence>MPMHILYFLLALFWSILLICRGNLSQNSPLLLYSTTTDIRLVSSIRANNKGKPVILVKNYTYIAAIDYHFEKRKIFWVDHELGTIFSIDYDGVAAKNKTEIVNGVFNPDGLACDWVTNKIYWTDSYTNHIEVATIEGKYRKVLFWTDIDQPRAIAVVPKEGFMFWTDWGEVPKIERASMNGDPKSRIVIVTENIFWPNGLTVDYKSKTVYWIDGKLHFINRMDYNGKNVKSVLEKGFEYPFALTQFETKLFWTDWKTMAIHYFDTAGQQRPLELLVTQRPMDIHVWDQRQQPEVPNPCDNDNGGCSHLCLLASEPPGFTCACPMGIKLIDDKNCADGPQELLLLARRTELCLIYLDSPDYSHRVLPLEDVKYSIAVDFDPLEKYIYWSDDEVKKIQRARLNGSDQEDVIVTEIQDPDGIAVDWISQNIYWTDTGTDRIEVVRLQGGYRKVVIMDKLIDPRGIAVASSLGWLFWSDWNEKEPKVERSNLDGSERTQIVTERLGWPNGITLDLEAMKIYWCDAKLDKIEYANMDGTERRELINDNVPHVFGFSLMSDYLYWTDWQRRAIDRAHKQTGANREVIVDQMENIMGLKAIKLGVVQGTNPCQINNGNCSQLCLYRHNQSRVCACQIDFELTGDMKTCVKPEAFLLYVKKDSIGRIGIENKNNGVTIPIAGIKQASAVDYDTNTQRIYWSDSKLRTVMRAFVNGSDPQRVVDLGLYLPEGIAVDWLGLNVYWTDPVMHRIEVARLVGTSRRTLLWDEAFEPHGIVLDPAAGHMYWSEWGSTNSIKKAAMDGRNQIKLITTVHPATSLALDYDRKRIYWAEKYTAAIISADLNGNDQKFLIKENVFEPVGLTLYGDYIYWSDNKTGEIVRANKSDGSSFERIYNKLDGVADLLVYHPHKQRQTNQCAISNGGCSHLCLALPTEGPEKGIGYTCACPTHYTLQGNECIPPTNFMIYSLRNLVVRLVPDTSDCPEAVIPIQGLKAIKAIDFDPKSNFLYWIDGKSHLIKRSEASGSRSEAIGHRADNVVVASNPELSPFDLAVDAIGRLLFWTCASKDVINVTRLDNSNTFGSLERREGEKPRLIAIHVTKRLIFYTDVGVSPQLVRMRLDGSHRIVITKADDIAAIAVDIENDLIVWAQGHSIFISNIDGENQHVLLNESNSKIIQLTVHKGWLYWIDKELHQLQRLELLSGKSRSTLPIQASHILDLISVKTPINHSCNLPHQKKCSHFCILNGTEPTCACPNGKVLQEDRRTCQVLPDCGNERFTCNVAGGGDLKDCIPIAWRCDRQKDCSDGSDELDCPNCRPDQFRCQNGQCIDKEYLCDGVQHCNDKSDEKNCCENGFQCPQTEVCLPHSLVCDGNENCADGSDEKDCNSSRDSKKPVTHTIVLSVVGVVFVFAVISVVFLRKKFLPPRDDVTDQSEDSLSPMHPNSAKSLKLRKGIPDVVRMSMLSSDGQSAFERRHVTGASSSSNTNGSSVAAGGGGGRYPRETLNPPPSPATTAASTRAGSPSSPGGGQSTRYRPYRHYRAINQPPPPTPCSTTDQCDESDCNYSNYPIRNRYDGGPFPPPPTPRSHCHQESCPPSPSSRSSTYFSPLPPPPSPVASPRGGYDS</sequence>
<feature type="chain" id="PRO_5024830357" description="EGF-like domain-containing protein" evidence="15">
    <location>
        <begin position="26"/>
        <end position="1613"/>
    </location>
</feature>
<feature type="disulfide bond" evidence="11">
    <location>
        <begin position="1312"/>
        <end position="1330"/>
    </location>
</feature>
<dbReference type="InterPro" id="IPR023415">
    <property type="entry name" value="LDLR_class-A_CS"/>
</dbReference>
<accession>A0A653C5U1</accession>
<dbReference type="InterPro" id="IPR002172">
    <property type="entry name" value="LDrepeatLR_classA_rpt"/>
</dbReference>
<keyword evidence="10" id="KW-0325">Glycoprotein</keyword>
<feature type="region of interest" description="Disordered" evidence="13">
    <location>
        <begin position="1414"/>
        <end position="1441"/>
    </location>
</feature>
<name>A0A653C5U1_CALMS</name>
<evidence type="ECO:0000256" key="9">
    <source>
        <dbReference type="ARBA" id="ARBA00023170"/>
    </source>
</evidence>
<dbReference type="Pfam" id="PF00057">
    <property type="entry name" value="Ldl_recept_a"/>
    <property type="match status" value="3"/>
</dbReference>
<dbReference type="InterPro" id="IPR011042">
    <property type="entry name" value="6-blade_b-propeller_TolB-like"/>
</dbReference>
<protein>
    <recommendedName>
        <fullName evidence="16">EGF-like domain-containing protein</fullName>
    </recommendedName>
</protein>
<dbReference type="SMART" id="SM00181">
    <property type="entry name" value="EGF"/>
    <property type="match status" value="4"/>
</dbReference>
<dbReference type="FunFam" id="2.120.10.30:FF:000241">
    <property type="entry name" value="Low-density lipoprotein receptor-related protein 6"/>
    <property type="match status" value="1"/>
</dbReference>
<keyword evidence="9" id="KW-0675">Receptor</keyword>
<feature type="domain" description="EGF-like" evidence="16">
    <location>
        <begin position="907"/>
        <end position="949"/>
    </location>
</feature>
<dbReference type="InterPro" id="IPR036055">
    <property type="entry name" value="LDL_receptor-like_sf"/>
</dbReference>
<feature type="repeat" description="LDL-receptor class B" evidence="12">
    <location>
        <begin position="817"/>
        <end position="859"/>
    </location>
</feature>
<reference evidence="17 18" key="1">
    <citation type="submission" date="2019-01" db="EMBL/GenBank/DDBJ databases">
        <authorList>
            <person name="Sayadi A."/>
        </authorList>
    </citation>
    <scope>NUCLEOTIDE SEQUENCE [LARGE SCALE GENOMIC DNA]</scope>
</reference>
<dbReference type="SUPFAM" id="SSF63825">
    <property type="entry name" value="YWTD domain"/>
    <property type="match status" value="4"/>
</dbReference>
<dbReference type="SUPFAM" id="SSF57196">
    <property type="entry name" value="EGF/Laminin"/>
    <property type="match status" value="1"/>
</dbReference>
<dbReference type="PANTHER" id="PTHR46513:SF41">
    <property type="entry name" value="LOW-DENSITY LIPOPROTEIN RECEPTOR-RELATED PROTEIN"/>
    <property type="match status" value="1"/>
</dbReference>
<evidence type="ECO:0000256" key="11">
    <source>
        <dbReference type="PROSITE-ProRule" id="PRU00124"/>
    </source>
</evidence>
<feature type="repeat" description="LDL-receptor class B" evidence="12">
    <location>
        <begin position="383"/>
        <end position="425"/>
    </location>
</feature>
<keyword evidence="7 14" id="KW-0472">Membrane</keyword>
<keyword evidence="2" id="KW-1003">Cell membrane</keyword>
<keyword evidence="5 15" id="KW-0732">Signal</keyword>
<feature type="repeat" description="LDL-receptor class B" evidence="12">
    <location>
        <begin position="161"/>
        <end position="206"/>
    </location>
</feature>
<keyword evidence="8 11" id="KW-1015">Disulfide bond</keyword>
<evidence type="ECO:0000256" key="15">
    <source>
        <dbReference type="SAM" id="SignalP"/>
    </source>
</evidence>
<evidence type="ECO:0000256" key="4">
    <source>
        <dbReference type="ARBA" id="ARBA00022583"/>
    </source>
</evidence>
<comment type="caution">
    <text evidence="11">Lacks conserved residue(s) required for the propagation of feature annotation.</text>
</comment>
<dbReference type="Proteomes" id="UP000410492">
    <property type="component" value="Unassembled WGS sequence"/>
</dbReference>
<keyword evidence="14" id="KW-1133">Transmembrane helix</keyword>
<feature type="repeat" description="LDL-receptor class B" evidence="12">
    <location>
        <begin position="731"/>
        <end position="773"/>
    </location>
</feature>
<feature type="compositionally biased region" description="Low complexity" evidence="13">
    <location>
        <begin position="1466"/>
        <end position="1480"/>
    </location>
</feature>
<feature type="repeat" description="LDL-receptor class B" evidence="12">
    <location>
        <begin position="469"/>
        <end position="513"/>
    </location>
</feature>
<feature type="repeat" description="LDL-receptor class B" evidence="12">
    <location>
        <begin position="73"/>
        <end position="117"/>
    </location>
</feature>
<dbReference type="Pfam" id="PF14670">
    <property type="entry name" value="FXa_inhibition"/>
    <property type="match status" value="2"/>
</dbReference>
<evidence type="ECO:0000256" key="14">
    <source>
        <dbReference type="SAM" id="Phobius"/>
    </source>
</evidence>
<feature type="repeat" description="LDL-receptor class B" evidence="12">
    <location>
        <begin position="426"/>
        <end position="468"/>
    </location>
</feature>
<evidence type="ECO:0000256" key="2">
    <source>
        <dbReference type="ARBA" id="ARBA00022475"/>
    </source>
</evidence>
<feature type="repeat" description="LDL-receptor class B" evidence="12">
    <location>
        <begin position="688"/>
        <end position="730"/>
    </location>
</feature>
<dbReference type="PROSITE" id="PS01209">
    <property type="entry name" value="LDLRA_1"/>
    <property type="match status" value="1"/>
</dbReference>
<dbReference type="FunFam" id="2.120.10.30:FF:000008">
    <property type="entry name" value="Low-density lipoprotein receptor-related protein 4"/>
    <property type="match status" value="1"/>
</dbReference>
<feature type="domain" description="EGF-like" evidence="16">
    <location>
        <begin position="604"/>
        <end position="642"/>
    </location>
</feature>
<dbReference type="CDD" id="cd00112">
    <property type="entry name" value="LDLa"/>
    <property type="match status" value="2"/>
</dbReference>
<keyword evidence="6" id="KW-0677">Repeat</keyword>
<dbReference type="FunFam" id="4.10.400.10:FF:000034">
    <property type="entry name" value="Low-density lipoprotein receptor-related protein 2"/>
    <property type="match status" value="1"/>
</dbReference>
<dbReference type="FunFam" id="2.120.10.30:FF:000001">
    <property type="entry name" value="Low-density lipoprotein receptor-related protein 6"/>
    <property type="match status" value="1"/>
</dbReference>
<keyword evidence="4" id="KW-0254">Endocytosis</keyword>
<dbReference type="Gene3D" id="2.120.10.30">
    <property type="entry name" value="TolB, C-terminal domain"/>
    <property type="match status" value="4"/>
</dbReference>
<feature type="disulfide bond" evidence="11">
    <location>
        <begin position="1324"/>
        <end position="1339"/>
    </location>
</feature>
<dbReference type="SUPFAM" id="SSF57184">
    <property type="entry name" value="Growth factor receptor domain"/>
    <property type="match status" value="1"/>
</dbReference>
<feature type="repeat" description="LDL-receptor class B" evidence="12">
    <location>
        <begin position="207"/>
        <end position="249"/>
    </location>
</feature>
<dbReference type="EMBL" id="CAACVG010007007">
    <property type="protein sequence ID" value="VEN43166.1"/>
    <property type="molecule type" value="Genomic_DNA"/>
</dbReference>
<keyword evidence="18" id="KW-1185">Reference proteome</keyword>
<dbReference type="PANTHER" id="PTHR46513">
    <property type="entry name" value="VITELLOGENIN RECEPTOR-LIKE PROTEIN-RELATED-RELATED"/>
    <property type="match status" value="1"/>
</dbReference>
<feature type="repeat" description="LDL-receptor class B" evidence="12">
    <location>
        <begin position="118"/>
        <end position="160"/>
    </location>
</feature>
<dbReference type="SUPFAM" id="SSF57424">
    <property type="entry name" value="LDL receptor-like module"/>
    <property type="match status" value="3"/>
</dbReference>
<feature type="region of interest" description="Disordered" evidence="13">
    <location>
        <begin position="1464"/>
        <end position="1522"/>
    </location>
</feature>
<dbReference type="PROSITE" id="PS51120">
    <property type="entry name" value="LDLRB"/>
    <property type="match status" value="11"/>
</dbReference>
<dbReference type="GO" id="GO:0006897">
    <property type="term" value="P:endocytosis"/>
    <property type="evidence" value="ECO:0007669"/>
    <property type="project" value="UniProtKB-KW"/>
</dbReference>
<feature type="transmembrane region" description="Helical" evidence="14">
    <location>
        <begin position="1384"/>
        <end position="1407"/>
    </location>
</feature>
<evidence type="ECO:0000256" key="3">
    <source>
        <dbReference type="ARBA" id="ARBA00022536"/>
    </source>
</evidence>
<feature type="disulfide bond" evidence="11">
    <location>
        <begin position="1287"/>
        <end position="1302"/>
    </location>
</feature>
<dbReference type="SMART" id="SM00192">
    <property type="entry name" value="LDLa"/>
    <property type="match status" value="3"/>
</dbReference>
<keyword evidence="14" id="KW-0812">Transmembrane</keyword>